<evidence type="ECO:0000256" key="3">
    <source>
        <dbReference type="ARBA" id="ARBA00022747"/>
    </source>
</evidence>
<dbReference type="GO" id="GO:0003886">
    <property type="term" value="F:DNA (cytosine-5-)-methyltransferase activity"/>
    <property type="evidence" value="ECO:0007669"/>
    <property type="project" value="UniProtKB-EC"/>
</dbReference>
<dbReference type="AlphaFoldDB" id="A0A8I2GNL4"/>
<evidence type="ECO:0000256" key="4">
    <source>
        <dbReference type="ARBA" id="ARBA00047422"/>
    </source>
</evidence>
<dbReference type="Gene3D" id="3.40.50.150">
    <property type="entry name" value="Vaccinia Virus protein VP39"/>
    <property type="match status" value="1"/>
</dbReference>
<dbReference type="InterPro" id="IPR001525">
    <property type="entry name" value="C5_MeTfrase"/>
</dbReference>
<comment type="catalytic activity">
    <reaction evidence="4">
        <text>a 2'-deoxycytidine in DNA + S-adenosyl-L-methionine = a 5-methyl-2'-deoxycytidine in DNA + S-adenosyl-L-homocysteine + H(+)</text>
        <dbReference type="Rhea" id="RHEA:13681"/>
        <dbReference type="Rhea" id="RHEA-COMP:11369"/>
        <dbReference type="Rhea" id="RHEA-COMP:11370"/>
        <dbReference type="ChEBI" id="CHEBI:15378"/>
        <dbReference type="ChEBI" id="CHEBI:57856"/>
        <dbReference type="ChEBI" id="CHEBI:59789"/>
        <dbReference type="ChEBI" id="CHEBI:85452"/>
        <dbReference type="ChEBI" id="CHEBI:85454"/>
        <dbReference type="EC" id="2.1.1.37"/>
    </reaction>
</comment>
<dbReference type="SUPFAM" id="SSF53335">
    <property type="entry name" value="S-adenosyl-L-methionine-dependent methyltransferases"/>
    <property type="match status" value="1"/>
</dbReference>
<evidence type="ECO:0008006" key="7">
    <source>
        <dbReference type="Google" id="ProtNLM"/>
    </source>
</evidence>
<organism evidence="5 6">
    <name type="scientific">Rhizobium leguminosarum bv. viciae</name>
    <dbReference type="NCBI Taxonomy" id="387"/>
    <lineage>
        <taxon>Bacteria</taxon>
        <taxon>Pseudomonadati</taxon>
        <taxon>Pseudomonadota</taxon>
        <taxon>Alphaproteobacteria</taxon>
        <taxon>Hyphomicrobiales</taxon>
        <taxon>Rhizobiaceae</taxon>
        <taxon>Rhizobium/Agrobacterium group</taxon>
        <taxon>Rhizobium</taxon>
    </lineage>
</organism>
<dbReference type="InterPro" id="IPR029063">
    <property type="entry name" value="SAM-dependent_MTases_sf"/>
</dbReference>
<dbReference type="Proteomes" id="UP000662259">
    <property type="component" value="Unassembled WGS sequence"/>
</dbReference>
<dbReference type="Pfam" id="PF00145">
    <property type="entry name" value="DNA_methylase"/>
    <property type="match status" value="1"/>
</dbReference>
<comment type="caution">
    <text evidence="5">The sequence shown here is derived from an EMBL/GenBank/DDBJ whole genome shotgun (WGS) entry which is preliminary data.</text>
</comment>
<keyword evidence="1" id="KW-0489">Methyltransferase</keyword>
<keyword evidence="2" id="KW-0808">Transferase</keyword>
<evidence type="ECO:0000313" key="6">
    <source>
        <dbReference type="Proteomes" id="UP000662259"/>
    </source>
</evidence>
<reference evidence="5" key="1">
    <citation type="submission" date="2019-10" db="EMBL/GenBank/DDBJ databases">
        <title>Rhizobium leguminosarum symbiovar viciae collection.</title>
        <authorList>
            <person name="Boivin S."/>
            <person name="Lepetit M."/>
        </authorList>
    </citation>
    <scope>NUCLEOTIDE SEQUENCE</scope>
    <source>
        <strain evidence="5">L143</strain>
    </source>
</reference>
<dbReference type="EMBL" id="WIEZ01000007">
    <property type="protein sequence ID" value="NKM46100.1"/>
    <property type="molecule type" value="Genomic_DNA"/>
</dbReference>
<keyword evidence="3" id="KW-0680">Restriction system</keyword>
<sequence>MRARLQCFPDDWEIVGGIPSVADQIGNAVAPVVAQAVGLAMYSALQGMEFDWEAILRLRHRREIDPPPLAPSTDDMTADPGVEVVPGLNSPASAFFSIVTSEAITFSRRIIPR</sequence>
<proteinExistence type="predicted"/>
<evidence type="ECO:0000256" key="2">
    <source>
        <dbReference type="ARBA" id="ARBA00022679"/>
    </source>
</evidence>
<evidence type="ECO:0000313" key="5">
    <source>
        <dbReference type="EMBL" id="NKM46100.1"/>
    </source>
</evidence>
<dbReference type="RefSeq" id="WP_168276343.1">
    <property type="nucleotide sequence ID" value="NZ_WIEZ01000007.1"/>
</dbReference>
<gene>
    <name evidence="5" type="ORF">GFL91_14110</name>
</gene>
<name>A0A8I2GNL4_RHILV</name>
<dbReference type="GO" id="GO:0032259">
    <property type="term" value="P:methylation"/>
    <property type="evidence" value="ECO:0007669"/>
    <property type="project" value="UniProtKB-KW"/>
</dbReference>
<accession>A0A8I2GNL4</accession>
<evidence type="ECO:0000256" key="1">
    <source>
        <dbReference type="ARBA" id="ARBA00022603"/>
    </source>
</evidence>
<dbReference type="GO" id="GO:0009307">
    <property type="term" value="P:DNA restriction-modification system"/>
    <property type="evidence" value="ECO:0007669"/>
    <property type="project" value="UniProtKB-KW"/>
</dbReference>
<protein>
    <recommendedName>
        <fullName evidence="7">DNA (cytosine-5-)-methyltransferase</fullName>
    </recommendedName>
</protein>